<evidence type="ECO:0000313" key="1">
    <source>
        <dbReference type="EMBL" id="MBW6400600.1"/>
    </source>
</evidence>
<comment type="caution">
    <text evidence="1">The sequence shown here is derived from an EMBL/GenBank/DDBJ whole genome shotgun (WGS) entry which is preliminary data.</text>
</comment>
<dbReference type="PROSITE" id="PS51257">
    <property type="entry name" value="PROKAR_LIPOPROTEIN"/>
    <property type="match status" value="1"/>
</dbReference>
<reference evidence="1 2" key="1">
    <citation type="submission" date="2021-07" db="EMBL/GenBank/DDBJ databases">
        <authorList>
            <person name="So Y."/>
        </authorList>
    </citation>
    <scope>NUCLEOTIDE SEQUENCE [LARGE SCALE GENOMIC DNA]</scope>
    <source>
        <strain evidence="1 2">HJA6</strain>
    </source>
</reference>
<dbReference type="RefSeq" id="WP_219765167.1">
    <property type="nucleotide sequence ID" value="NZ_JAHYBZ010000008.1"/>
</dbReference>
<dbReference type="Proteomes" id="UP001196565">
    <property type="component" value="Unassembled WGS sequence"/>
</dbReference>
<organism evidence="1 2">
    <name type="scientific">Roseomonas alba</name>
    <dbReference type="NCBI Taxonomy" id="2846776"/>
    <lineage>
        <taxon>Bacteria</taxon>
        <taxon>Pseudomonadati</taxon>
        <taxon>Pseudomonadota</taxon>
        <taxon>Alphaproteobacteria</taxon>
        <taxon>Acetobacterales</taxon>
        <taxon>Roseomonadaceae</taxon>
        <taxon>Roseomonas</taxon>
    </lineage>
</organism>
<protein>
    <submittedName>
        <fullName evidence="1">Uncharacterized protein</fullName>
    </submittedName>
</protein>
<name>A0ABS7AE72_9PROT</name>
<keyword evidence="2" id="KW-1185">Reference proteome</keyword>
<accession>A0ABS7AE72</accession>
<sequence>MRTGAGMALLVAAAIGLGGCQNGGVWANVPIDDSPDAQACRVEAENDPEAKRLADSVSSANWGQDQIIRQQLLALLPRLWTTCMQRRGAIRGGVERVRRVTF</sequence>
<proteinExistence type="predicted"/>
<evidence type="ECO:0000313" key="2">
    <source>
        <dbReference type="Proteomes" id="UP001196565"/>
    </source>
</evidence>
<gene>
    <name evidence="1" type="ORF">KPL78_22265</name>
</gene>
<dbReference type="EMBL" id="JAHYBZ010000008">
    <property type="protein sequence ID" value="MBW6400600.1"/>
    <property type="molecule type" value="Genomic_DNA"/>
</dbReference>